<feature type="region of interest" description="Disordered" evidence="1">
    <location>
        <begin position="411"/>
        <end position="432"/>
    </location>
</feature>
<gene>
    <name evidence="2" type="ORF">HK105_207671</name>
</gene>
<feature type="compositionally biased region" description="Low complexity" evidence="1">
    <location>
        <begin position="290"/>
        <end position="307"/>
    </location>
</feature>
<feature type="region of interest" description="Disordered" evidence="1">
    <location>
        <begin position="237"/>
        <end position="257"/>
    </location>
</feature>
<proteinExistence type="predicted"/>
<keyword evidence="3" id="KW-1185">Reference proteome</keyword>
<dbReference type="EMBL" id="JADGIZ020000056">
    <property type="protein sequence ID" value="KAL2912890.1"/>
    <property type="molecule type" value="Genomic_DNA"/>
</dbReference>
<evidence type="ECO:0000256" key="1">
    <source>
        <dbReference type="SAM" id="MobiDB-lite"/>
    </source>
</evidence>
<comment type="caution">
    <text evidence="2">The sequence shown here is derived from an EMBL/GenBank/DDBJ whole genome shotgun (WGS) entry which is preliminary data.</text>
</comment>
<feature type="compositionally biased region" description="Low complexity" evidence="1">
    <location>
        <begin position="423"/>
        <end position="432"/>
    </location>
</feature>
<evidence type="ECO:0000313" key="2">
    <source>
        <dbReference type="EMBL" id="KAL2912890.1"/>
    </source>
</evidence>
<dbReference type="Proteomes" id="UP001527925">
    <property type="component" value="Unassembled WGS sequence"/>
</dbReference>
<sequence>MCRLKKRGRRPFMLNVQRRRLQRAAMLKRKMLRLEALTRTLPLSPDVCAHSAKRPRRATLPTGLTCADTSDQLLSGPVDVQILDGDAQAQLAQQAEADALCSRIVSTMLAAMASAPAAAAGRSTEAAAGDLSVGASTAAQDAAANMAAATILAAVTPASPQSAFEAAEIQAAAVMLAPAEFDAFRESIAHLADFEPTRLPSTMRKVLAEIDELLAASVQGAIAASTAACIETDYTTPSSFRNQAGRKPAAVSDPQAAPSSHACLTMQLADCDPSANPRPRLPSNSDDHSAATTAVATRAPTTPTASPTFPPTEPPPLCISIPARLRTQEPCFPSPMSVDPALATPTCPDLPAPSTLLPACVCSGDFFTHPAVCPTPRDAGPIVGGLVAACSSPASKPKFATKSHRMLLDPRDGPPPGWHPKSTSHQHCSSSQTPDHAATLALFNHDEAMQIDQDQIPDIDALQAVLVLTSFAPR</sequence>
<accession>A0ABR4N054</accession>
<organism evidence="2 3">
    <name type="scientific">Polyrhizophydium stewartii</name>
    <dbReference type="NCBI Taxonomy" id="2732419"/>
    <lineage>
        <taxon>Eukaryota</taxon>
        <taxon>Fungi</taxon>
        <taxon>Fungi incertae sedis</taxon>
        <taxon>Chytridiomycota</taxon>
        <taxon>Chytridiomycota incertae sedis</taxon>
        <taxon>Chytridiomycetes</taxon>
        <taxon>Rhizophydiales</taxon>
        <taxon>Rhizophydiales incertae sedis</taxon>
        <taxon>Polyrhizophydium</taxon>
    </lineage>
</organism>
<protein>
    <submittedName>
        <fullName evidence="2">Uncharacterized protein</fullName>
    </submittedName>
</protein>
<name>A0ABR4N054_9FUNG</name>
<evidence type="ECO:0000313" key="3">
    <source>
        <dbReference type="Proteomes" id="UP001527925"/>
    </source>
</evidence>
<reference evidence="2 3" key="1">
    <citation type="submission" date="2023-09" db="EMBL/GenBank/DDBJ databases">
        <title>Pangenome analysis of Batrachochytrium dendrobatidis and related Chytrids.</title>
        <authorList>
            <person name="Yacoub M.N."/>
            <person name="Stajich J.E."/>
            <person name="James T.Y."/>
        </authorList>
    </citation>
    <scope>NUCLEOTIDE SEQUENCE [LARGE SCALE GENOMIC DNA]</scope>
    <source>
        <strain evidence="2 3">JEL0888</strain>
    </source>
</reference>
<feature type="region of interest" description="Disordered" evidence="1">
    <location>
        <begin position="273"/>
        <end position="314"/>
    </location>
</feature>